<dbReference type="Gene3D" id="3.40.50.300">
    <property type="entry name" value="P-loop containing nucleotide triphosphate hydrolases"/>
    <property type="match status" value="1"/>
</dbReference>
<dbReference type="GO" id="GO:0005739">
    <property type="term" value="C:mitochondrion"/>
    <property type="evidence" value="ECO:0007669"/>
    <property type="project" value="TreeGrafter"/>
</dbReference>
<feature type="compositionally biased region" description="Basic and acidic residues" evidence="3">
    <location>
        <begin position="93"/>
        <end position="107"/>
    </location>
</feature>
<dbReference type="Pfam" id="PF00004">
    <property type="entry name" value="AAA"/>
    <property type="match status" value="1"/>
</dbReference>
<evidence type="ECO:0000313" key="5">
    <source>
        <dbReference type="EMBL" id="CEM29457.1"/>
    </source>
</evidence>
<dbReference type="InterPro" id="IPR003593">
    <property type="entry name" value="AAA+_ATPase"/>
</dbReference>
<keyword evidence="1" id="KW-0547">Nucleotide-binding</keyword>
<keyword evidence="2" id="KW-0067">ATP-binding</keyword>
<dbReference type="PANTHER" id="PTHR23075:SF12">
    <property type="entry name" value="AAA+ ATPASE DOMAIN-CONTAINING PROTEIN"/>
    <property type="match status" value="1"/>
</dbReference>
<proteinExistence type="predicted"/>
<accession>A0A0G4GI66</accession>
<dbReference type="AlphaFoldDB" id="A0A0G4GI66"/>
<feature type="domain" description="AAA+ ATPase" evidence="4">
    <location>
        <begin position="335"/>
        <end position="470"/>
    </location>
</feature>
<name>A0A0G4GI66_9ALVE</name>
<reference evidence="5" key="1">
    <citation type="submission" date="2014-11" db="EMBL/GenBank/DDBJ databases">
        <authorList>
            <person name="Otto D Thomas"/>
            <person name="Naeem Raeece"/>
        </authorList>
    </citation>
    <scope>NUCLEOTIDE SEQUENCE</scope>
</reference>
<dbReference type="PANTHER" id="PTHR23075">
    <property type="entry name" value="PUTATIVE ATP-ASE"/>
    <property type="match status" value="1"/>
</dbReference>
<evidence type="ECO:0000256" key="3">
    <source>
        <dbReference type="SAM" id="MobiDB-lite"/>
    </source>
</evidence>
<evidence type="ECO:0000256" key="2">
    <source>
        <dbReference type="ARBA" id="ARBA00022840"/>
    </source>
</evidence>
<organism evidence="5">
    <name type="scientific">Chromera velia CCMP2878</name>
    <dbReference type="NCBI Taxonomy" id="1169474"/>
    <lineage>
        <taxon>Eukaryota</taxon>
        <taxon>Sar</taxon>
        <taxon>Alveolata</taxon>
        <taxon>Colpodellida</taxon>
        <taxon>Chromeraceae</taxon>
        <taxon>Chromera</taxon>
    </lineage>
</organism>
<dbReference type="GO" id="GO:0016887">
    <property type="term" value="F:ATP hydrolysis activity"/>
    <property type="evidence" value="ECO:0007669"/>
    <property type="project" value="InterPro"/>
</dbReference>
<dbReference type="GO" id="GO:0005524">
    <property type="term" value="F:ATP binding"/>
    <property type="evidence" value="ECO:0007669"/>
    <property type="project" value="UniProtKB-KW"/>
</dbReference>
<dbReference type="VEuPathDB" id="CryptoDB:Cvel_4743"/>
<dbReference type="InterPro" id="IPR021911">
    <property type="entry name" value="ATAD3_N"/>
</dbReference>
<feature type="compositionally biased region" description="Basic and acidic residues" evidence="3">
    <location>
        <begin position="67"/>
        <end position="76"/>
    </location>
</feature>
<feature type="region of interest" description="Disordered" evidence="3">
    <location>
        <begin position="1"/>
        <end position="35"/>
    </location>
</feature>
<dbReference type="InterPro" id="IPR003959">
    <property type="entry name" value="ATPase_AAA_core"/>
</dbReference>
<dbReference type="SUPFAM" id="SSF52540">
    <property type="entry name" value="P-loop containing nucleoside triphosphate hydrolases"/>
    <property type="match status" value="1"/>
</dbReference>
<dbReference type="GO" id="GO:0007005">
    <property type="term" value="P:mitochondrion organization"/>
    <property type="evidence" value="ECO:0007669"/>
    <property type="project" value="TreeGrafter"/>
</dbReference>
<protein>
    <recommendedName>
        <fullName evidence="4">AAA+ ATPase domain-containing protein</fullName>
    </recommendedName>
</protein>
<dbReference type="PhylomeDB" id="A0A0G4GI66"/>
<dbReference type="EMBL" id="CDMZ01001237">
    <property type="protein sequence ID" value="CEM29457.1"/>
    <property type="molecule type" value="Genomic_DNA"/>
</dbReference>
<evidence type="ECO:0000259" key="4">
    <source>
        <dbReference type="SMART" id="SM00382"/>
    </source>
</evidence>
<dbReference type="GO" id="GO:0008270">
    <property type="term" value="F:zinc ion binding"/>
    <property type="evidence" value="ECO:0007669"/>
    <property type="project" value="TreeGrafter"/>
</dbReference>
<gene>
    <name evidence="5" type="ORF">Cvel_4743</name>
</gene>
<dbReference type="SMART" id="SM00382">
    <property type="entry name" value="AAA"/>
    <property type="match status" value="1"/>
</dbReference>
<feature type="compositionally biased region" description="Low complexity" evidence="3">
    <location>
        <begin position="77"/>
        <end position="91"/>
    </location>
</feature>
<evidence type="ECO:0000256" key="1">
    <source>
        <dbReference type="ARBA" id="ARBA00022741"/>
    </source>
</evidence>
<dbReference type="InterPro" id="IPR027417">
    <property type="entry name" value="P-loop_NTPase"/>
</dbReference>
<sequence length="589" mass="65546">MNFPSMSGMPGAAPSGGAPKKGEDPKNITGSFDPTALERAAKALKDLDASPNANKAFEITKLQEHTRQKELNKETEQMAAARAQAQAQQTAIKGEEQRKTISHQQEQERVTAQYKAQLESEAYAKKLQDQKKQNEEWLEMQRRQFMEQEEIRKRTEKDLQVERRASAEHQARLDRELQKERIAQETQGRIQQEKENADVHIRQLRARAAEERKTKIEQIHATLGSIGSAFASTLEDTGRLTAVVGTATALAVGIYGARAGTGVLGRWFERRLGQPPLVRETSRWTLGRGVRDAMYGLFGRSRGTFTEKIVLPEELDSRLTWTTNSLINSKKNGTPFRHLMLYGAPGTGKTLFARTLARESGLDYAIMSGGDVGPLGKDAVNEVNKLFKWANSSRRGLILFVDEADAFLRRGRGTEGGMSEDMRNVLSAFLAHTGTESDKFCVVMATNVRDILDRAVLDRIDDSFEFPLPGLKERSRMISMFMEEYLNKPLKSGKKILIDPSIDEAYLDSVAKSTEGFSGRQLAKLVIGWQSAVLGGSQNMILTKNVADLVLQWKLSHWDDDVDAHERKRDLGISSGSKAASPVKPGTVV</sequence>
<dbReference type="Pfam" id="PF12037">
    <property type="entry name" value="ATAD3_N"/>
    <property type="match status" value="1"/>
</dbReference>
<feature type="region of interest" description="Disordered" evidence="3">
    <location>
        <begin position="67"/>
        <end position="107"/>
    </location>
</feature>
<feature type="compositionally biased region" description="Low complexity" evidence="3">
    <location>
        <begin position="1"/>
        <end position="18"/>
    </location>
</feature>